<accession>A0A4Q7MAZ4</accession>
<name>A0A4Q7MAZ4_9MICO</name>
<dbReference type="Proteomes" id="UP000293289">
    <property type="component" value="Unassembled WGS sequence"/>
</dbReference>
<protein>
    <submittedName>
        <fullName evidence="1">Uncharacterized protein</fullName>
    </submittedName>
</protein>
<dbReference type="OrthoDB" id="5007635at2"/>
<evidence type="ECO:0000313" key="2">
    <source>
        <dbReference type="Proteomes" id="UP000293289"/>
    </source>
</evidence>
<dbReference type="EMBL" id="SGWY01000003">
    <property type="protein sequence ID" value="RZS64413.1"/>
    <property type="molecule type" value="Genomic_DNA"/>
</dbReference>
<evidence type="ECO:0000313" key="1">
    <source>
        <dbReference type="EMBL" id="RZS64413.1"/>
    </source>
</evidence>
<dbReference type="AlphaFoldDB" id="A0A4Q7MAZ4"/>
<sequence>MDTQDAPIQDGSDEATNAEKIAGLAQQMRADADAGIVDDLRGMARQRLEEAQLPTDEATVDQVVGGIRPS</sequence>
<dbReference type="RefSeq" id="WP_130353646.1">
    <property type="nucleotide sequence ID" value="NZ_SGWY01000003.1"/>
</dbReference>
<organism evidence="1 2">
    <name type="scientific">Agromyces ramosus</name>
    <dbReference type="NCBI Taxonomy" id="33879"/>
    <lineage>
        <taxon>Bacteria</taxon>
        <taxon>Bacillati</taxon>
        <taxon>Actinomycetota</taxon>
        <taxon>Actinomycetes</taxon>
        <taxon>Micrococcales</taxon>
        <taxon>Microbacteriaceae</taxon>
        <taxon>Agromyces</taxon>
    </lineage>
</organism>
<proteinExistence type="predicted"/>
<comment type="caution">
    <text evidence="1">The sequence shown here is derived from an EMBL/GenBank/DDBJ whole genome shotgun (WGS) entry which is preliminary data.</text>
</comment>
<reference evidence="1 2" key="1">
    <citation type="submission" date="2019-02" db="EMBL/GenBank/DDBJ databases">
        <title>Genomic Encyclopedia of Type Strains, Phase IV (KMG-IV): sequencing the most valuable type-strain genomes for metagenomic binning, comparative biology and taxonomic classification.</title>
        <authorList>
            <person name="Goeker M."/>
        </authorList>
    </citation>
    <scope>NUCLEOTIDE SEQUENCE [LARGE SCALE GENOMIC DNA]</scope>
    <source>
        <strain evidence="1 2">DSM 43045</strain>
    </source>
</reference>
<keyword evidence="2" id="KW-1185">Reference proteome</keyword>
<gene>
    <name evidence="1" type="ORF">EV187_2799</name>
</gene>